<dbReference type="Proteomes" id="UP001235341">
    <property type="component" value="Chromosome"/>
</dbReference>
<proteinExistence type="predicted"/>
<keyword evidence="1" id="KW-1133">Transmembrane helix</keyword>
<name>A0ABY9PSR5_SERFO</name>
<sequence length="436" mass="48758">MTLTLFGIIWCSLALLFILFPPKYLYVLMLISCVFQAASVFSFGSLWITPFFFTQILFIIKMSPYVLANGLSLRFSKVTFLFMILVLLSIVITAISPSLFSGTRVVSPAYSFEVNYSTNGKFLSFSMSNVSQICLLTMNAITLLIVYRFAPKIINFKQLYLSYYISILIFVFFSLWWIISKGTLPIDFLYSNGGYSITSIVENRLAGTYSEPSSAGAFIASSLAPLLFARRKFGTVLLGICMIYLLILNRSSTAILTVVMSFLMFLIIRGTDSRKVLITLCALIISSVSIFILFGDTLFALYDQKMSSDSGIIRSWSNQMSLSVLFDSYLLGVGLGSNRASSLLLTILTNVGIIGFVLFTMISYYLIKPLFNKRNESNSLFFIILFLGFVLGAFFSVPDISSPSFWMFLIYLASASSLITDEIKHESTITKDQSVM</sequence>
<reference evidence="2 3" key="1">
    <citation type="submission" date="2023-08" db="EMBL/GenBank/DDBJ databases">
        <title>Complete Genome and Methylome dissection of Serratia fonticola NEB369.</title>
        <authorList>
            <person name="Fomenkov A."/>
            <person name="Roberts R.D."/>
        </authorList>
    </citation>
    <scope>NUCLEOTIDE SEQUENCE [LARGE SCALE GENOMIC DNA]</scope>
    <source>
        <strain evidence="2 3">NEB369</strain>
    </source>
</reference>
<dbReference type="RefSeq" id="WP_309206333.1">
    <property type="nucleotide sequence ID" value="NZ_CP133586.1"/>
</dbReference>
<evidence type="ECO:0000313" key="2">
    <source>
        <dbReference type="EMBL" id="WMT16479.1"/>
    </source>
</evidence>
<organism evidence="2 3">
    <name type="scientific">Serratia fonticola</name>
    <dbReference type="NCBI Taxonomy" id="47917"/>
    <lineage>
        <taxon>Bacteria</taxon>
        <taxon>Pseudomonadati</taxon>
        <taxon>Pseudomonadota</taxon>
        <taxon>Gammaproteobacteria</taxon>
        <taxon>Enterobacterales</taxon>
        <taxon>Yersiniaceae</taxon>
        <taxon>Serratia</taxon>
    </lineage>
</organism>
<evidence type="ECO:0000256" key="1">
    <source>
        <dbReference type="SAM" id="Phobius"/>
    </source>
</evidence>
<accession>A0ABY9PSR5</accession>
<feature type="transmembrane region" description="Helical" evidence="1">
    <location>
        <begin position="122"/>
        <end position="147"/>
    </location>
</feature>
<feature type="transmembrane region" description="Helical" evidence="1">
    <location>
        <begin position="277"/>
        <end position="299"/>
    </location>
</feature>
<feature type="transmembrane region" description="Helical" evidence="1">
    <location>
        <begin position="159"/>
        <end position="179"/>
    </location>
</feature>
<feature type="transmembrane region" description="Helical" evidence="1">
    <location>
        <begin position="254"/>
        <end position="271"/>
    </location>
</feature>
<gene>
    <name evidence="2" type="ORF">RFB13_09220</name>
</gene>
<keyword evidence="1" id="KW-0812">Transmembrane</keyword>
<evidence type="ECO:0008006" key="4">
    <source>
        <dbReference type="Google" id="ProtNLM"/>
    </source>
</evidence>
<dbReference type="EMBL" id="CP133586">
    <property type="protein sequence ID" value="WMT16479.1"/>
    <property type="molecule type" value="Genomic_DNA"/>
</dbReference>
<feature type="transmembrane region" description="Helical" evidence="1">
    <location>
        <begin position="379"/>
        <end position="397"/>
    </location>
</feature>
<feature type="transmembrane region" description="Helical" evidence="1">
    <location>
        <begin position="343"/>
        <end position="367"/>
    </location>
</feature>
<keyword evidence="3" id="KW-1185">Reference proteome</keyword>
<evidence type="ECO:0000313" key="3">
    <source>
        <dbReference type="Proteomes" id="UP001235341"/>
    </source>
</evidence>
<feature type="transmembrane region" description="Helical" evidence="1">
    <location>
        <begin position="80"/>
        <end position="102"/>
    </location>
</feature>
<feature type="transmembrane region" description="Helical" evidence="1">
    <location>
        <begin position="47"/>
        <end position="68"/>
    </location>
</feature>
<protein>
    <recommendedName>
        <fullName evidence="4">Polymerase</fullName>
    </recommendedName>
</protein>
<keyword evidence="1" id="KW-0472">Membrane</keyword>